<keyword evidence="2" id="KW-1133">Transmembrane helix</keyword>
<dbReference type="EMBL" id="MTYJ01000238">
    <property type="protein sequence ID" value="OWA51752.1"/>
    <property type="molecule type" value="Genomic_DNA"/>
</dbReference>
<evidence type="ECO:0000313" key="4">
    <source>
        <dbReference type="Proteomes" id="UP000192578"/>
    </source>
</evidence>
<evidence type="ECO:0000313" key="3">
    <source>
        <dbReference type="EMBL" id="OWA51752.1"/>
    </source>
</evidence>
<feature type="transmembrane region" description="Helical" evidence="2">
    <location>
        <begin position="6"/>
        <end position="28"/>
    </location>
</feature>
<dbReference type="Proteomes" id="UP000192578">
    <property type="component" value="Unassembled WGS sequence"/>
</dbReference>
<gene>
    <name evidence="3" type="ORF">BV898_16222</name>
</gene>
<accession>A0A9X6NCU2</accession>
<protein>
    <submittedName>
        <fullName evidence="3">Uncharacterized protein</fullName>
    </submittedName>
</protein>
<feature type="region of interest" description="Disordered" evidence="1">
    <location>
        <begin position="80"/>
        <end position="112"/>
    </location>
</feature>
<keyword evidence="2" id="KW-0472">Membrane</keyword>
<feature type="compositionally biased region" description="Basic and acidic residues" evidence="1">
    <location>
        <begin position="171"/>
        <end position="182"/>
    </location>
</feature>
<organism evidence="3 4">
    <name type="scientific">Hypsibius exemplaris</name>
    <name type="common">Freshwater tardigrade</name>
    <dbReference type="NCBI Taxonomy" id="2072580"/>
    <lineage>
        <taxon>Eukaryota</taxon>
        <taxon>Metazoa</taxon>
        <taxon>Ecdysozoa</taxon>
        <taxon>Tardigrada</taxon>
        <taxon>Eutardigrada</taxon>
        <taxon>Parachela</taxon>
        <taxon>Hypsibioidea</taxon>
        <taxon>Hypsibiidae</taxon>
        <taxon>Hypsibius</taxon>
    </lineage>
</organism>
<sequence>MDTSTIITFVVVWVAVTAAIIIGCKLFARYCYKPRTAQPVPTQDRANQSFPLDVITILNGTPQHQVLSRQRSRSMPVIDTAAASSRHQYPPVRRPDNAAAARPSSPPNYNVVLSHPSLYRKKEAPVLTPLSRQGTLPPPPHYEDLHLEQEDSEYYIEETERRSRAFSTPDIRTDRSPGPENV</sequence>
<evidence type="ECO:0000256" key="1">
    <source>
        <dbReference type="SAM" id="MobiDB-lite"/>
    </source>
</evidence>
<name>A0A9X6NCU2_HYPEX</name>
<reference evidence="4" key="1">
    <citation type="submission" date="2017-01" db="EMBL/GenBank/DDBJ databases">
        <title>Comparative genomics of anhydrobiosis in the tardigrade Hypsibius dujardini.</title>
        <authorList>
            <person name="Yoshida Y."/>
            <person name="Koutsovoulos G."/>
            <person name="Laetsch D."/>
            <person name="Stevens L."/>
            <person name="Kumar S."/>
            <person name="Horikawa D."/>
            <person name="Ishino K."/>
            <person name="Komine S."/>
            <person name="Tomita M."/>
            <person name="Blaxter M."/>
            <person name="Arakawa K."/>
        </authorList>
    </citation>
    <scope>NUCLEOTIDE SEQUENCE [LARGE SCALE GENOMIC DNA]</scope>
    <source>
        <strain evidence="4">Z151</strain>
    </source>
</reference>
<keyword evidence="4" id="KW-1185">Reference proteome</keyword>
<dbReference type="AlphaFoldDB" id="A0A9X6NCU2"/>
<keyword evidence="2" id="KW-0812">Transmembrane</keyword>
<proteinExistence type="predicted"/>
<feature type="region of interest" description="Disordered" evidence="1">
    <location>
        <begin position="128"/>
        <end position="182"/>
    </location>
</feature>
<evidence type="ECO:0000256" key="2">
    <source>
        <dbReference type="SAM" id="Phobius"/>
    </source>
</evidence>
<comment type="caution">
    <text evidence="3">The sequence shown here is derived from an EMBL/GenBank/DDBJ whole genome shotgun (WGS) entry which is preliminary data.</text>
</comment>